<evidence type="ECO:0000313" key="3">
    <source>
        <dbReference type="Proteomes" id="UP000078240"/>
    </source>
</evidence>
<comment type="caution">
    <text evidence="2">The sequence shown here is derived from an EMBL/GenBank/DDBJ whole genome shotgun (WGS) entry which is preliminary data.</text>
</comment>
<proteinExistence type="predicted"/>
<dbReference type="Proteomes" id="UP000078240">
    <property type="component" value="Unassembled WGS sequence"/>
</dbReference>
<dbReference type="Pfam" id="PF13673">
    <property type="entry name" value="Acetyltransf_10"/>
    <property type="match status" value="1"/>
</dbReference>
<dbReference type="Gene3D" id="3.40.630.30">
    <property type="match status" value="1"/>
</dbReference>
<sequence>MLSDIVLRAAEPNDLEDMIEVFNDAFSDGKWHSRCFPPSDPESAKGTAIYIGSGFTDTESHLVVAEDTSSGAPVVAGWARWIRRPVAGPGTESAPPILNEDMFPQTGDPRLAVRFLTATSEATRRYTEGRPFWALSTIAVRKSHQRRGIGGDLMRFGLTRVDEDGWMAYLNAQPDGKALYRRFGFRTLDVQDFGLGITSSPMKREPGGEAGH</sequence>
<reference evidence="2 3" key="1">
    <citation type="submission" date="2016-01" db="EMBL/GenBank/DDBJ databases">
        <title>Biosynthesis of antibiotic leucinostatins and their inhibition on Phytophthora in bio-control Purpureocillium lilacinum.</title>
        <authorList>
            <person name="Wang G."/>
            <person name="Liu Z."/>
            <person name="Lin R."/>
            <person name="Li E."/>
            <person name="Mao Z."/>
            <person name="Ling J."/>
            <person name="Yin W."/>
            <person name="Xie B."/>
        </authorList>
    </citation>
    <scope>NUCLEOTIDE SEQUENCE [LARGE SCALE GENOMIC DNA]</scope>
    <source>
        <strain evidence="2">PLBJ-1</strain>
    </source>
</reference>
<evidence type="ECO:0000313" key="2">
    <source>
        <dbReference type="EMBL" id="OAQ78328.1"/>
    </source>
</evidence>
<dbReference type="PROSITE" id="PS51186">
    <property type="entry name" value="GNAT"/>
    <property type="match status" value="1"/>
</dbReference>
<dbReference type="EMBL" id="LSBH01000005">
    <property type="protein sequence ID" value="OAQ78328.1"/>
    <property type="molecule type" value="Genomic_DNA"/>
</dbReference>
<dbReference type="InterPro" id="IPR000182">
    <property type="entry name" value="GNAT_dom"/>
</dbReference>
<dbReference type="PANTHER" id="PTHR42791">
    <property type="entry name" value="GNAT FAMILY ACETYLTRANSFERASE"/>
    <property type="match status" value="1"/>
</dbReference>
<keyword evidence="2" id="KW-0808">Transferase</keyword>
<accession>A0A179GLE6</accession>
<dbReference type="GO" id="GO:0016747">
    <property type="term" value="F:acyltransferase activity, transferring groups other than amino-acyl groups"/>
    <property type="evidence" value="ECO:0007669"/>
    <property type="project" value="InterPro"/>
</dbReference>
<name>A0A179GLE6_PURLI</name>
<organism evidence="2 3">
    <name type="scientific">Purpureocillium lilacinum</name>
    <name type="common">Paecilomyces lilacinus</name>
    <dbReference type="NCBI Taxonomy" id="33203"/>
    <lineage>
        <taxon>Eukaryota</taxon>
        <taxon>Fungi</taxon>
        <taxon>Dikarya</taxon>
        <taxon>Ascomycota</taxon>
        <taxon>Pezizomycotina</taxon>
        <taxon>Sordariomycetes</taxon>
        <taxon>Hypocreomycetidae</taxon>
        <taxon>Hypocreales</taxon>
        <taxon>Ophiocordycipitaceae</taxon>
        <taxon>Purpureocillium</taxon>
    </lineage>
</organism>
<dbReference type="AlphaFoldDB" id="A0A179GLE6"/>
<dbReference type="CDD" id="cd04301">
    <property type="entry name" value="NAT_SF"/>
    <property type="match status" value="1"/>
</dbReference>
<dbReference type="SUPFAM" id="SSF55729">
    <property type="entry name" value="Acyl-CoA N-acyltransferases (Nat)"/>
    <property type="match status" value="1"/>
</dbReference>
<gene>
    <name evidence="2" type="ORF">VFPBJ_06447</name>
</gene>
<dbReference type="InterPro" id="IPR016181">
    <property type="entry name" value="Acyl_CoA_acyltransferase"/>
</dbReference>
<dbReference type="InterPro" id="IPR052523">
    <property type="entry name" value="Trichothecene_AcTrans"/>
</dbReference>
<protein>
    <submittedName>
        <fullName evidence="2">Acetyltransferase (GNAT) domain-containing protein</fullName>
    </submittedName>
</protein>
<evidence type="ECO:0000259" key="1">
    <source>
        <dbReference type="PROSITE" id="PS51186"/>
    </source>
</evidence>
<feature type="domain" description="N-acetyltransferase" evidence="1">
    <location>
        <begin position="5"/>
        <end position="207"/>
    </location>
</feature>
<dbReference type="PANTHER" id="PTHR42791:SF1">
    <property type="entry name" value="N-ACETYLTRANSFERASE DOMAIN-CONTAINING PROTEIN"/>
    <property type="match status" value="1"/>
</dbReference>